<reference evidence="2" key="1">
    <citation type="submission" date="2022-01" db="EMBL/GenBank/DDBJ databases">
        <authorList>
            <person name="King R."/>
        </authorList>
    </citation>
    <scope>NUCLEOTIDE SEQUENCE</scope>
</reference>
<gene>
    <name evidence="2" type="ORF">PHYEVI_LOCUS11778</name>
</gene>
<dbReference type="Pfam" id="PF07690">
    <property type="entry name" value="MFS_1"/>
    <property type="match status" value="1"/>
</dbReference>
<sequence>MILIYVIFSLDIINGYCFNAAFIRKTLELGGSFTFLGVAGFFASTLSFFWKPTAGSLGDRNGPSKLLTPCILANLLAFTCTYFSNSLTHLLLCRLILAFSSPTQSLLRTIVTNTSKTQQSENLAKLGIAMPISVIIASLAYGQLSELPNGVHYIFAIITANASISLTISKLLPKETPRVLQTRSTLSEIQSSLRKLRSLSTSGAYWDVFLIKALAALSFGAIESNGVLIFEAKGFTGKNAGYLMTVMFVTVFLTNVSQVKINRRFYSDDTGYLRLSHASAFIIICMLVQGFNESAWVFGLFVVISGIGRCVLEQSMMELLLSKVEGDEKGMLLGSFDSIQSVTELFVPLLSGVTLEFLGLPALFAVSSILLSLECALAYSRRNVGNLKKVN</sequence>
<feature type="transmembrane region" description="Helical" evidence="1">
    <location>
        <begin position="271"/>
        <end position="289"/>
    </location>
</feature>
<keyword evidence="1" id="KW-0472">Membrane</keyword>
<dbReference type="Gene3D" id="1.20.1250.20">
    <property type="entry name" value="MFS general substrate transporter like domains"/>
    <property type="match status" value="1"/>
</dbReference>
<feature type="transmembrane region" description="Helical" evidence="1">
    <location>
        <begin position="204"/>
        <end position="222"/>
    </location>
</feature>
<dbReference type="AlphaFoldDB" id="A0A9N9TXS8"/>
<feature type="transmembrane region" description="Helical" evidence="1">
    <location>
        <begin position="242"/>
        <end position="259"/>
    </location>
</feature>
<feature type="transmembrane region" description="Helical" evidence="1">
    <location>
        <begin position="123"/>
        <end position="144"/>
    </location>
</feature>
<evidence type="ECO:0000313" key="2">
    <source>
        <dbReference type="EMBL" id="CAG9865547.1"/>
    </source>
</evidence>
<name>A0A9N9TXS8_PHYSR</name>
<keyword evidence="1" id="KW-1133">Transmembrane helix</keyword>
<keyword evidence="3" id="KW-1185">Reference proteome</keyword>
<evidence type="ECO:0000313" key="3">
    <source>
        <dbReference type="Proteomes" id="UP001153712"/>
    </source>
</evidence>
<feature type="transmembrane region" description="Helical" evidence="1">
    <location>
        <begin position="357"/>
        <end position="379"/>
    </location>
</feature>
<dbReference type="Proteomes" id="UP001153712">
    <property type="component" value="Chromosome 9"/>
</dbReference>
<feature type="transmembrane region" description="Helical" evidence="1">
    <location>
        <begin position="150"/>
        <end position="168"/>
    </location>
</feature>
<feature type="transmembrane region" description="Helical" evidence="1">
    <location>
        <begin position="33"/>
        <end position="51"/>
    </location>
</feature>
<dbReference type="GO" id="GO:0022857">
    <property type="term" value="F:transmembrane transporter activity"/>
    <property type="evidence" value="ECO:0007669"/>
    <property type="project" value="InterPro"/>
</dbReference>
<dbReference type="SUPFAM" id="SSF103473">
    <property type="entry name" value="MFS general substrate transporter"/>
    <property type="match status" value="1"/>
</dbReference>
<dbReference type="PANTHER" id="PTHR24002:SF3">
    <property type="entry name" value="SOLUTE CARRIER FAMILY 22 MEMBER 18"/>
    <property type="match status" value="1"/>
</dbReference>
<dbReference type="GO" id="GO:0005635">
    <property type="term" value="C:nuclear envelope"/>
    <property type="evidence" value="ECO:0007669"/>
    <property type="project" value="TreeGrafter"/>
</dbReference>
<proteinExistence type="predicted"/>
<dbReference type="EMBL" id="OU900102">
    <property type="protein sequence ID" value="CAG9865547.1"/>
    <property type="molecule type" value="Genomic_DNA"/>
</dbReference>
<keyword evidence="1" id="KW-0812">Transmembrane</keyword>
<dbReference type="InterPro" id="IPR011701">
    <property type="entry name" value="MFS"/>
</dbReference>
<accession>A0A9N9TXS8</accession>
<protein>
    <submittedName>
        <fullName evidence="2">Uncharacterized protein</fullName>
    </submittedName>
</protein>
<feature type="transmembrane region" description="Helical" evidence="1">
    <location>
        <begin position="71"/>
        <end position="97"/>
    </location>
</feature>
<dbReference type="PANTHER" id="PTHR24002">
    <property type="entry name" value="SOLUTE CARRIER FAMILY 22 MEMBER 18"/>
    <property type="match status" value="1"/>
</dbReference>
<dbReference type="OrthoDB" id="440553at2759"/>
<organism evidence="2 3">
    <name type="scientific">Phyllotreta striolata</name>
    <name type="common">Striped flea beetle</name>
    <name type="synonym">Crioceris striolata</name>
    <dbReference type="NCBI Taxonomy" id="444603"/>
    <lineage>
        <taxon>Eukaryota</taxon>
        <taxon>Metazoa</taxon>
        <taxon>Ecdysozoa</taxon>
        <taxon>Arthropoda</taxon>
        <taxon>Hexapoda</taxon>
        <taxon>Insecta</taxon>
        <taxon>Pterygota</taxon>
        <taxon>Neoptera</taxon>
        <taxon>Endopterygota</taxon>
        <taxon>Coleoptera</taxon>
        <taxon>Polyphaga</taxon>
        <taxon>Cucujiformia</taxon>
        <taxon>Chrysomeloidea</taxon>
        <taxon>Chrysomelidae</taxon>
        <taxon>Galerucinae</taxon>
        <taxon>Alticini</taxon>
        <taxon>Phyllotreta</taxon>
    </lineage>
</organism>
<dbReference type="InterPro" id="IPR036259">
    <property type="entry name" value="MFS_trans_sf"/>
</dbReference>
<evidence type="ECO:0000256" key="1">
    <source>
        <dbReference type="SAM" id="Phobius"/>
    </source>
</evidence>